<sequence length="885" mass="100689">MFTDYSVAQEIKPPQGVRVEAQRDSVLKVTDSLVPNPKIIEQDTIKRDTLKPAPVLLSDVVTYTADDYMRLSPKENKMYLYDQAQITYGDIVLTAGLIILDNEKNEVYAFGIPDSTGAYSQRPIFTQAQNTVEPDSIRFNFDTEKALIYNSRTEQGGFKVLGEVTKRENDSVYFMQNVRFTTSENELDPDYFFYARRIKFVPGKKIVTGLVNMYIADVPTPLGLPFGYFPLTDEQTSGFILPSFGQTNQRGYFLQNGGYYFAVSDYADLLVLGDYYTNGSYGMRVESSYAKRYRFRGNVNMRYENLLDSERGFPDFTQRSNYNLQWSHSQDAKANPSSRFSASVNLGSSDYYRESVNQANTGNFLNNSLNSSVSYSKTFQGEPQVNVNLTASHSQNTNTQEINMTLPTLQASVSRIFPLAPKFGAKKGLIENINLQYNLRGENRIRTTDSLFFTPEMFRDANMGVQHSIPISTNFKLFKFLSASTSANYQENWVFKTFDRSYDQVNQSVIVDTINGFDSYRTYNFGASMGTTIYGLVNFGKDKKIQAIRHVMRPSVSYNYNPAFDQYYDQYEITNDIDPTLNEFVNYSRFQGTLFGAPGRIFSSSIGLGISNTIEAKVRDKDSTAVEPKKITLLNNFSVSTSYNLAGDSLRLAPISLRGSVPIIENKLDVNLSADLDIYALNNNNRRIEKLNIENGGSLFRFTAANVSFGYSFSSKDFEEGGDTDEDKDNQTFRGGGRPDDLFGTGTDIDGNFMDDEDDPFDKDEETEKSEWYKYKIPWDLRLAYTMTYNNNARQSEITSHSIMFSGNIELSPKWSVGGSSGFDLKERGFTYTQLRFARDLDSWRLNFSWIPFSSRTSWNFFIGIKSSILSDIKYDKRREPDRQL</sequence>
<evidence type="ECO:0000313" key="3">
    <source>
        <dbReference type="EMBL" id="EHQ01244.1"/>
    </source>
</evidence>
<dbReference type="PANTHER" id="PTHR30189">
    <property type="entry name" value="LPS-ASSEMBLY PROTEIN"/>
    <property type="match status" value="1"/>
</dbReference>
<protein>
    <recommendedName>
        <fullName evidence="2">LPS-assembly protein LptD central domain-containing protein</fullName>
    </recommendedName>
</protein>
<organism evidence="3 4">
    <name type="scientific">Gillisia limnaea (strain DSM 15749 / LMG 21470 / R-8282)</name>
    <dbReference type="NCBI Taxonomy" id="865937"/>
    <lineage>
        <taxon>Bacteria</taxon>
        <taxon>Pseudomonadati</taxon>
        <taxon>Bacteroidota</taxon>
        <taxon>Flavobacteriia</taxon>
        <taxon>Flavobacteriales</taxon>
        <taxon>Flavobacteriaceae</taxon>
        <taxon>Gillisia</taxon>
    </lineage>
</organism>
<evidence type="ECO:0000313" key="4">
    <source>
        <dbReference type="Proteomes" id="UP000003844"/>
    </source>
</evidence>
<name>H2BZB5_GILLR</name>
<dbReference type="Proteomes" id="UP000003844">
    <property type="component" value="Unassembled WGS sequence"/>
</dbReference>
<keyword evidence="4" id="KW-1185">Reference proteome</keyword>
<evidence type="ECO:0000259" key="2">
    <source>
        <dbReference type="Pfam" id="PF19838"/>
    </source>
</evidence>
<dbReference type="STRING" id="865937.Gilli_0532"/>
<dbReference type="RefSeq" id="WP_006987570.1">
    <property type="nucleotide sequence ID" value="NZ_JH594606.1"/>
</dbReference>
<dbReference type="eggNOG" id="COG1452">
    <property type="taxonomic scope" value="Bacteria"/>
</dbReference>
<accession>H2BZB5</accession>
<dbReference type="HOGENOM" id="CLU_007637_0_0_10"/>
<dbReference type="EMBL" id="JH594606">
    <property type="protein sequence ID" value="EHQ01244.1"/>
    <property type="molecule type" value="Genomic_DNA"/>
</dbReference>
<feature type="region of interest" description="Disordered" evidence="1">
    <location>
        <begin position="718"/>
        <end position="749"/>
    </location>
</feature>
<dbReference type="GO" id="GO:1990351">
    <property type="term" value="C:transporter complex"/>
    <property type="evidence" value="ECO:0007669"/>
    <property type="project" value="TreeGrafter"/>
</dbReference>
<feature type="domain" description="LPS-assembly protein LptD central" evidence="2">
    <location>
        <begin position="206"/>
        <end position="679"/>
    </location>
</feature>
<dbReference type="PANTHER" id="PTHR30189:SF1">
    <property type="entry name" value="LPS-ASSEMBLY PROTEIN LPTD"/>
    <property type="match status" value="1"/>
</dbReference>
<reference evidence="4" key="1">
    <citation type="journal article" date="2012" name="Stand. Genomic Sci.">
        <title>Genome sequence of the Antarctic rhodopsins-containing flavobacterium Gillisia limnaea type strain (R-8282(T)).</title>
        <authorList>
            <person name="Riedel T."/>
            <person name="Held B."/>
            <person name="Nolan M."/>
            <person name="Lucas S."/>
            <person name="Lapidus A."/>
            <person name="Tice H."/>
            <person name="Del Rio T.G."/>
            <person name="Cheng J.F."/>
            <person name="Han C."/>
            <person name="Tapia R."/>
            <person name="Goodwin L.A."/>
            <person name="Pitluck S."/>
            <person name="Liolios K."/>
            <person name="Mavromatis K."/>
            <person name="Pagani I."/>
            <person name="Ivanova N."/>
            <person name="Mikhailova N."/>
            <person name="Pati A."/>
            <person name="Chen A."/>
            <person name="Palaniappan K."/>
            <person name="Land M."/>
            <person name="Rohde M."/>
            <person name="Tindall B.J."/>
            <person name="Detter J.C."/>
            <person name="Goker M."/>
            <person name="Bristow J."/>
            <person name="Eisen J.A."/>
            <person name="Markowitz V."/>
            <person name="Hugenholtz P."/>
            <person name="Kyrpides N.C."/>
            <person name="Klenk H.P."/>
            <person name="Woyke T."/>
        </authorList>
    </citation>
    <scope>NUCLEOTIDE SEQUENCE [LARGE SCALE GENOMIC DNA]</scope>
    <source>
        <strain evidence="4">DSM 15749 / LMG 21470 / R-8282</strain>
    </source>
</reference>
<dbReference type="InterPro" id="IPR045659">
    <property type="entry name" value="LptD_2"/>
</dbReference>
<dbReference type="Pfam" id="PF19838">
    <property type="entry name" value="LptD_2"/>
    <property type="match status" value="1"/>
</dbReference>
<proteinExistence type="predicted"/>
<evidence type="ECO:0000256" key="1">
    <source>
        <dbReference type="SAM" id="MobiDB-lite"/>
    </source>
</evidence>
<dbReference type="GO" id="GO:0009279">
    <property type="term" value="C:cell outer membrane"/>
    <property type="evidence" value="ECO:0007669"/>
    <property type="project" value="TreeGrafter"/>
</dbReference>
<dbReference type="InterPro" id="IPR050218">
    <property type="entry name" value="LptD"/>
</dbReference>
<gene>
    <name evidence="3" type="ORF">Gilli_0532</name>
</gene>
<dbReference type="AlphaFoldDB" id="H2BZB5"/>